<keyword evidence="2" id="KW-1185">Reference proteome</keyword>
<proteinExistence type="predicted"/>
<organism evidence="1 2">
    <name type="scientific">Polyplax serrata</name>
    <name type="common">Common mouse louse</name>
    <dbReference type="NCBI Taxonomy" id="468196"/>
    <lineage>
        <taxon>Eukaryota</taxon>
        <taxon>Metazoa</taxon>
        <taxon>Ecdysozoa</taxon>
        <taxon>Arthropoda</taxon>
        <taxon>Hexapoda</taxon>
        <taxon>Insecta</taxon>
        <taxon>Pterygota</taxon>
        <taxon>Neoptera</taxon>
        <taxon>Paraneoptera</taxon>
        <taxon>Psocodea</taxon>
        <taxon>Troctomorpha</taxon>
        <taxon>Phthiraptera</taxon>
        <taxon>Anoplura</taxon>
        <taxon>Polyplacidae</taxon>
        <taxon>Polyplax</taxon>
    </lineage>
</organism>
<reference evidence="1 2" key="1">
    <citation type="submission" date="2023-09" db="EMBL/GenBank/DDBJ databases">
        <title>Genomes of two closely related lineages of the louse Polyplax serrata with different host specificities.</title>
        <authorList>
            <person name="Martinu J."/>
            <person name="Tarabai H."/>
            <person name="Stefka J."/>
            <person name="Hypsa V."/>
        </authorList>
    </citation>
    <scope>NUCLEOTIDE SEQUENCE [LARGE SCALE GENOMIC DNA]</scope>
    <source>
        <strain evidence="1">98ZLc_SE</strain>
    </source>
</reference>
<comment type="caution">
    <text evidence="1">The sequence shown here is derived from an EMBL/GenBank/DDBJ whole genome shotgun (WGS) entry which is preliminary data.</text>
</comment>
<dbReference type="EMBL" id="JAWJWF010000001">
    <property type="protein sequence ID" value="KAK6641181.1"/>
    <property type="molecule type" value="Genomic_DNA"/>
</dbReference>
<dbReference type="Proteomes" id="UP001359485">
    <property type="component" value="Unassembled WGS sequence"/>
</dbReference>
<name>A0ABR1BGA8_POLSC</name>
<sequence>MKTFNTRKFYISNCGTSWGYLTIRVINNRNKKSRYQPELIKLVLNRMLPLRKLENNLLKLGSLAEHRQDGIAVTSSLLHRTAFDGEIGVRPSTMCNTRQNMYFLFRMVLHRCPKIPALPNPETKPANDDPEKT</sequence>
<accession>A0ABR1BGA8</accession>
<gene>
    <name evidence="1" type="ORF">RUM44_012890</name>
</gene>
<evidence type="ECO:0000313" key="2">
    <source>
        <dbReference type="Proteomes" id="UP001359485"/>
    </source>
</evidence>
<evidence type="ECO:0000313" key="1">
    <source>
        <dbReference type="EMBL" id="KAK6641181.1"/>
    </source>
</evidence>
<protein>
    <submittedName>
        <fullName evidence="1">Uncharacterized protein</fullName>
    </submittedName>
</protein>